<comment type="caution">
    <text evidence="2">The sequence shown here is derived from an EMBL/GenBank/DDBJ whole genome shotgun (WGS) entry which is preliminary data.</text>
</comment>
<organism evidence="2 3">
    <name type="scientific">Hibiscus sabdariffa</name>
    <name type="common">roselle</name>
    <dbReference type="NCBI Taxonomy" id="183260"/>
    <lineage>
        <taxon>Eukaryota</taxon>
        <taxon>Viridiplantae</taxon>
        <taxon>Streptophyta</taxon>
        <taxon>Embryophyta</taxon>
        <taxon>Tracheophyta</taxon>
        <taxon>Spermatophyta</taxon>
        <taxon>Magnoliopsida</taxon>
        <taxon>eudicotyledons</taxon>
        <taxon>Gunneridae</taxon>
        <taxon>Pentapetalae</taxon>
        <taxon>rosids</taxon>
        <taxon>malvids</taxon>
        <taxon>Malvales</taxon>
        <taxon>Malvaceae</taxon>
        <taxon>Malvoideae</taxon>
        <taxon>Hibiscus</taxon>
    </lineage>
</organism>
<protein>
    <submittedName>
        <fullName evidence="2">Uncharacterized protein</fullName>
    </submittedName>
</protein>
<evidence type="ECO:0000313" key="3">
    <source>
        <dbReference type="Proteomes" id="UP001472677"/>
    </source>
</evidence>
<feature type="region of interest" description="Disordered" evidence="1">
    <location>
        <begin position="1"/>
        <end position="54"/>
    </location>
</feature>
<keyword evidence="3" id="KW-1185">Reference proteome</keyword>
<gene>
    <name evidence="2" type="ORF">V6N12_066482</name>
</gene>
<name>A0ABR2CQA9_9ROSI</name>
<dbReference type="EMBL" id="JBBPBM010000046">
    <property type="protein sequence ID" value="KAK8521910.1"/>
    <property type="molecule type" value="Genomic_DNA"/>
</dbReference>
<accession>A0ABR2CQA9</accession>
<proteinExistence type="predicted"/>
<sequence>MPPIERVVINQGSGSLNSSGDALDAETLPPGIGSNSATPPPNFEHSGPNQHCESDIVVPGVAHSPTIEAPLLFEATDPDESDVTQPSVPSTQVHAEPVSDPHSIQPRDSTVNAHPMQTRTVCFNIEGHTTFAKAWASQFLAREM</sequence>
<feature type="region of interest" description="Disordered" evidence="1">
    <location>
        <begin position="73"/>
        <end position="110"/>
    </location>
</feature>
<dbReference type="Proteomes" id="UP001472677">
    <property type="component" value="Unassembled WGS sequence"/>
</dbReference>
<feature type="compositionally biased region" description="Polar residues" evidence="1">
    <location>
        <begin position="83"/>
        <end position="93"/>
    </location>
</feature>
<evidence type="ECO:0000256" key="1">
    <source>
        <dbReference type="SAM" id="MobiDB-lite"/>
    </source>
</evidence>
<feature type="compositionally biased region" description="Polar residues" evidence="1">
    <location>
        <begin position="10"/>
        <end position="20"/>
    </location>
</feature>
<reference evidence="2 3" key="1">
    <citation type="journal article" date="2024" name="G3 (Bethesda)">
        <title>Genome assembly of Hibiscus sabdariffa L. provides insights into metabolisms of medicinal natural products.</title>
        <authorList>
            <person name="Kim T."/>
        </authorList>
    </citation>
    <scope>NUCLEOTIDE SEQUENCE [LARGE SCALE GENOMIC DNA]</scope>
    <source>
        <strain evidence="2">TK-2024</strain>
        <tissue evidence="2">Old leaves</tissue>
    </source>
</reference>
<evidence type="ECO:0000313" key="2">
    <source>
        <dbReference type="EMBL" id="KAK8521910.1"/>
    </source>
</evidence>